<dbReference type="Proteomes" id="UP001191004">
    <property type="component" value="Unassembled WGS sequence"/>
</dbReference>
<dbReference type="InterPro" id="IPR023036">
    <property type="entry name" value="Ribosomal_uS14_bac/plastid"/>
</dbReference>
<evidence type="ECO:0000256" key="1">
    <source>
        <dbReference type="ARBA" id="ARBA00009083"/>
    </source>
</evidence>
<evidence type="ECO:0000256" key="3">
    <source>
        <dbReference type="ARBA" id="ARBA00023274"/>
    </source>
</evidence>
<comment type="function">
    <text evidence="5">Binds 16S rRNA, required for the assembly of 30S particles and may also be responsible for determining the conformation of the 16S rRNA at the A site.</text>
</comment>
<keyword evidence="5" id="KW-0699">rRNA-binding</keyword>
<dbReference type="EMBL" id="PRLL01000004">
    <property type="protein sequence ID" value="RYC73758.1"/>
    <property type="molecule type" value="Genomic_DNA"/>
</dbReference>
<keyword evidence="2 5" id="KW-0689">Ribosomal protein</keyword>
<keyword evidence="8" id="KW-1185">Reference proteome</keyword>
<evidence type="ECO:0000256" key="5">
    <source>
        <dbReference type="HAMAP-Rule" id="MF_00537"/>
    </source>
</evidence>
<evidence type="ECO:0000313" key="7">
    <source>
        <dbReference type="EMBL" id="RYC73758.1"/>
    </source>
</evidence>
<gene>
    <name evidence="7" type="primary">rpsN2</name>
    <name evidence="5" type="synonym">rpsN</name>
    <name evidence="7" type="ORF">G3KMM_00215</name>
</gene>
<comment type="similarity">
    <text evidence="1 5">Belongs to the universal ribosomal protein uS14 family.</text>
</comment>
<dbReference type="InterPro" id="IPR043140">
    <property type="entry name" value="Ribosomal_uS14_sf"/>
</dbReference>
<dbReference type="InterPro" id="IPR001209">
    <property type="entry name" value="Ribosomal_uS14"/>
</dbReference>
<name>A0ABY0FKA1_9BACT</name>
<sequence length="89" mass="10195">MAKKSAVLRDLKRQKMFDKYKAKRAELKAAGDLEGLQKLPKNSSPTRLKNRDLLDGRPRGYMRRFGLSRISFREKASKGEIPGVTKSSW</sequence>
<reference evidence="7 8" key="2">
    <citation type="journal article" date="2020" name="Cell Rep.">
        <title>Acquisition and Adaptation of Ultra-small Parasitic Reduced Genome Bacteria to Mammalian Hosts.</title>
        <authorList>
            <person name="McLean J.S."/>
            <person name="Bor B."/>
            <person name="Kerns K.A."/>
            <person name="Liu Q."/>
            <person name="To T.T."/>
            <person name="Solden L."/>
            <person name="Hendrickson E.L."/>
            <person name="Wrighton K."/>
            <person name="Shi W."/>
            <person name="He X."/>
        </authorList>
    </citation>
    <scope>NUCLEOTIDE SEQUENCE [LARGE SCALE GENOMIC DNA]</scope>
    <source>
        <strain evidence="7 8">TM7_KMM_G3_1_HOT_351</strain>
    </source>
</reference>
<dbReference type="PANTHER" id="PTHR19836:SF19">
    <property type="entry name" value="SMALL RIBOSOMAL SUBUNIT PROTEIN US14M"/>
    <property type="match status" value="1"/>
</dbReference>
<evidence type="ECO:0000256" key="2">
    <source>
        <dbReference type="ARBA" id="ARBA00022980"/>
    </source>
</evidence>
<reference evidence="7 8" key="1">
    <citation type="journal article" date="2018" name="bioRxiv">
        <title>Evidence of independent acquisition and adaption of ultra-small bacteria to human hosts across the highly diverse yet reduced genomes of the phylum Saccharibacteria.</title>
        <authorList>
            <person name="McLean J.S."/>
            <person name="Bor B."/>
            <person name="To T.T."/>
            <person name="Liu Q."/>
            <person name="Kearns K.A."/>
            <person name="Solden L.M."/>
            <person name="Wrighton K.C."/>
            <person name="He X."/>
            <person name="Shi W."/>
        </authorList>
    </citation>
    <scope>NUCLEOTIDE SEQUENCE [LARGE SCALE GENOMIC DNA]</scope>
    <source>
        <strain evidence="7 8">TM7_KMM_G3_1_HOT_351</strain>
    </source>
</reference>
<evidence type="ECO:0000256" key="4">
    <source>
        <dbReference type="ARBA" id="ARBA00035167"/>
    </source>
</evidence>
<dbReference type="HAMAP" id="MF_00537">
    <property type="entry name" value="Ribosomal_uS14_1"/>
    <property type="match status" value="1"/>
</dbReference>
<dbReference type="GO" id="GO:0005840">
    <property type="term" value="C:ribosome"/>
    <property type="evidence" value="ECO:0007669"/>
    <property type="project" value="UniProtKB-KW"/>
</dbReference>
<comment type="subunit">
    <text evidence="5">Part of the 30S ribosomal subunit. Contacts proteins S3 and S10.</text>
</comment>
<accession>A0ABY0FKA1</accession>
<dbReference type="Gene3D" id="4.10.830.10">
    <property type="entry name" value="30s Ribosomal Protein S14, Chain N"/>
    <property type="match status" value="1"/>
</dbReference>
<evidence type="ECO:0000256" key="6">
    <source>
        <dbReference type="SAM" id="MobiDB-lite"/>
    </source>
</evidence>
<proteinExistence type="inferred from homology"/>
<dbReference type="Pfam" id="PF00253">
    <property type="entry name" value="Ribosomal_S14"/>
    <property type="match status" value="1"/>
</dbReference>
<evidence type="ECO:0000313" key="8">
    <source>
        <dbReference type="Proteomes" id="UP001191004"/>
    </source>
</evidence>
<dbReference type="SUPFAM" id="SSF57716">
    <property type="entry name" value="Glucocorticoid receptor-like (DNA-binding domain)"/>
    <property type="match status" value="1"/>
</dbReference>
<dbReference type="PANTHER" id="PTHR19836">
    <property type="entry name" value="30S RIBOSOMAL PROTEIN S14"/>
    <property type="match status" value="1"/>
</dbReference>
<comment type="caution">
    <text evidence="7">The sequence shown here is derived from an EMBL/GenBank/DDBJ whole genome shotgun (WGS) entry which is preliminary data.</text>
</comment>
<dbReference type="RefSeq" id="WP_129604347.1">
    <property type="nucleotide sequence ID" value="NZ_PRLL01000004.1"/>
</dbReference>
<organism evidence="7 8">
    <name type="scientific">Candidatus Nanosyncoccus nanoralicus</name>
    <dbReference type="NCBI Taxonomy" id="2171996"/>
    <lineage>
        <taxon>Bacteria</taxon>
        <taxon>Candidatus Saccharimonadota</taxon>
        <taxon>Candidatus Nanosyncoccalia</taxon>
        <taxon>Candidatus Nanosyncoccales</taxon>
        <taxon>Candidatus Nanosyncoccaceae</taxon>
        <taxon>Candidatus Nanosyncoccus</taxon>
    </lineage>
</organism>
<protein>
    <recommendedName>
        <fullName evidence="4 5">Small ribosomal subunit protein uS14</fullName>
    </recommendedName>
</protein>
<dbReference type="NCBIfam" id="NF006477">
    <property type="entry name" value="PRK08881.1"/>
    <property type="match status" value="1"/>
</dbReference>
<keyword evidence="3 5" id="KW-0687">Ribonucleoprotein</keyword>
<keyword evidence="5" id="KW-0694">RNA-binding</keyword>
<feature type="region of interest" description="Disordered" evidence="6">
    <location>
        <begin position="36"/>
        <end position="55"/>
    </location>
</feature>